<dbReference type="EMBL" id="SSTD01000775">
    <property type="protein sequence ID" value="TYK30084.1"/>
    <property type="molecule type" value="Genomic_DNA"/>
</dbReference>
<dbReference type="GO" id="GO:0005829">
    <property type="term" value="C:cytosol"/>
    <property type="evidence" value="ECO:0007669"/>
    <property type="project" value="TreeGrafter"/>
</dbReference>
<feature type="transmembrane region" description="Helical" evidence="7">
    <location>
        <begin position="21"/>
        <end position="38"/>
    </location>
</feature>
<evidence type="ECO:0000259" key="8">
    <source>
        <dbReference type="PROSITE" id="PS50089"/>
    </source>
</evidence>
<sequence length="219" mass="24672">MGIMAGLLWELKGTLIRNLGFFLDMATLLMALGHYVYIWRLHGMTFNLVDAVLFLNIRALLSAIVKRIRGFMKLRKALGALNAALPDATPEELQAYDDECAICREPMAKAKKLNCNHLFHLACLRSWLDQGLNEYYSCPTCRKPLFVGRQENDVNPRAGETFSDEQLARQISAGLNRQNATIPTLPTGIFPNQTQNPVEGSPWRSIPNLQILFSISKHE</sequence>
<keyword evidence="7" id="KW-0812">Transmembrane</keyword>
<evidence type="ECO:0000256" key="3">
    <source>
        <dbReference type="ARBA" id="ARBA00022771"/>
    </source>
</evidence>
<comment type="caution">
    <text evidence="9">The sequence shown here is derived from an EMBL/GenBank/DDBJ whole genome shotgun (WGS) entry which is preliminary data.</text>
</comment>
<dbReference type="Proteomes" id="UP000321947">
    <property type="component" value="Unassembled WGS sequence"/>
</dbReference>
<dbReference type="CDD" id="cd16455">
    <property type="entry name" value="RING-H2_AMFR"/>
    <property type="match status" value="1"/>
</dbReference>
<dbReference type="SUPFAM" id="SSF57850">
    <property type="entry name" value="RING/U-box"/>
    <property type="match status" value="1"/>
</dbReference>
<dbReference type="InterPro" id="IPR013083">
    <property type="entry name" value="Znf_RING/FYVE/PHD"/>
</dbReference>
<dbReference type="FunFam" id="3.30.40.10:FF:000259">
    <property type="entry name" value="E3 ubiquitin protein ligase RIN2"/>
    <property type="match status" value="1"/>
</dbReference>
<keyword evidence="1" id="KW-0808">Transferase</keyword>
<dbReference type="GO" id="GO:0061630">
    <property type="term" value="F:ubiquitin protein ligase activity"/>
    <property type="evidence" value="ECO:0007669"/>
    <property type="project" value="TreeGrafter"/>
</dbReference>
<evidence type="ECO:0000313" key="9">
    <source>
        <dbReference type="EMBL" id="TYK30084.1"/>
    </source>
</evidence>
<evidence type="ECO:0000256" key="6">
    <source>
        <dbReference type="PROSITE-ProRule" id="PRU00175"/>
    </source>
</evidence>
<dbReference type="Gene3D" id="3.30.40.10">
    <property type="entry name" value="Zinc/RING finger domain, C3HC4 (zinc finger)"/>
    <property type="match status" value="1"/>
</dbReference>
<evidence type="ECO:0000256" key="2">
    <source>
        <dbReference type="ARBA" id="ARBA00022723"/>
    </source>
</evidence>
<keyword evidence="7" id="KW-1133">Transmembrane helix</keyword>
<gene>
    <name evidence="9" type="ORF">E5676_scaffold216G00570</name>
</gene>
<evidence type="ECO:0000256" key="4">
    <source>
        <dbReference type="ARBA" id="ARBA00022786"/>
    </source>
</evidence>
<name>A0A5D3E2H1_CUCMM</name>
<evidence type="ECO:0000256" key="1">
    <source>
        <dbReference type="ARBA" id="ARBA00022679"/>
    </source>
</evidence>
<keyword evidence="4" id="KW-0833">Ubl conjugation pathway</keyword>
<keyword evidence="7" id="KW-0472">Membrane</keyword>
<dbReference type="AlphaFoldDB" id="A0A5D3E2H1"/>
<evidence type="ECO:0000256" key="7">
    <source>
        <dbReference type="SAM" id="Phobius"/>
    </source>
</evidence>
<reference evidence="9 10" key="1">
    <citation type="submission" date="2019-08" db="EMBL/GenBank/DDBJ databases">
        <title>Draft genome sequences of two oriental melons (Cucumis melo L. var makuwa).</title>
        <authorList>
            <person name="Kwon S.-Y."/>
        </authorList>
    </citation>
    <scope>NUCLEOTIDE SEQUENCE [LARGE SCALE GENOMIC DNA]</scope>
    <source>
        <strain evidence="10">cv. Chang Bougi</strain>
        <tissue evidence="9">Leaf</tissue>
    </source>
</reference>
<dbReference type="SMART" id="SM00184">
    <property type="entry name" value="RING"/>
    <property type="match status" value="1"/>
</dbReference>
<evidence type="ECO:0000313" key="10">
    <source>
        <dbReference type="Proteomes" id="UP000321947"/>
    </source>
</evidence>
<dbReference type="GO" id="GO:0034052">
    <property type="term" value="P:positive regulation of plant-type hypersensitive response"/>
    <property type="evidence" value="ECO:0007669"/>
    <property type="project" value="TreeGrafter"/>
</dbReference>
<dbReference type="GO" id="GO:0008270">
    <property type="term" value="F:zinc ion binding"/>
    <property type="evidence" value="ECO:0007669"/>
    <property type="project" value="UniProtKB-KW"/>
</dbReference>
<dbReference type="GO" id="GO:0006511">
    <property type="term" value="P:ubiquitin-dependent protein catabolic process"/>
    <property type="evidence" value="ECO:0007669"/>
    <property type="project" value="TreeGrafter"/>
</dbReference>
<proteinExistence type="predicted"/>
<keyword evidence="3 6" id="KW-0863">Zinc-finger</keyword>
<accession>A0A5D3E2H1</accession>
<feature type="transmembrane region" description="Helical" evidence="7">
    <location>
        <begin position="44"/>
        <end position="65"/>
    </location>
</feature>
<feature type="domain" description="RING-type" evidence="8">
    <location>
        <begin position="100"/>
        <end position="142"/>
    </location>
</feature>
<organism evidence="9 10">
    <name type="scientific">Cucumis melo var. makuwa</name>
    <name type="common">Oriental melon</name>
    <dbReference type="NCBI Taxonomy" id="1194695"/>
    <lineage>
        <taxon>Eukaryota</taxon>
        <taxon>Viridiplantae</taxon>
        <taxon>Streptophyta</taxon>
        <taxon>Embryophyta</taxon>
        <taxon>Tracheophyta</taxon>
        <taxon>Spermatophyta</taxon>
        <taxon>Magnoliopsida</taxon>
        <taxon>eudicotyledons</taxon>
        <taxon>Gunneridae</taxon>
        <taxon>Pentapetalae</taxon>
        <taxon>rosids</taxon>
        <taxon>fabids</taxon>
        <taxon>Cucurbitales</taxon>
        <taxon>Cucurbitaceae</taxon>
        <taxon>Benincaseae</taxon>
        <taxon>Cucumis</taxon>
    </lineage>
</organism>
<dbReference type="PROSITE" id="PS50089">
    <property type="entry name" value="ZF_RING_2"/>
    <property type="match status" value="1"/>
</dbReference>
<evidence type="ECO:0000256" key="5">
    <source>
        <dbReference type="ARBA" id="ARBA00022833"/>
    </source>
</evidence>
<keyword evidence="5" id="KW-0862">Zinc</keyword>
<keyword evidence="2" id="KW-0479">Metal-binding</keyword>
<dbReference type="PANTHER" id="PTHR15067">
    <property type="entry name" value="E3 UBIQUITIN-PROTEIN LIGASE RNF8"/>
    <property type="match status" value="1"/>
</dbReference>
<protein>
    <submittedName>
        <fullName evidence="9">E3 ubiquitin protein ligase RIN2-like isoform X1</fullName>
    </submittedName>
</protein>
<dbReference type="PANTHER" id="PTHR15067:SF4">
    <property type="entry name" value="E3 UBIQUITIN-PROTEIN LIGASE RNF8"/>
    <property type="match status" value="1"/>
</dbReference>
<dbReference type="Pfam" id="PF13639">
    <property type="entry name" value="zf-RING_2"/>
    <property type="match status" value="1"/>
</dbReference>
<dbReference type="GO" id="GO:0000151">
    <property type="term" value="C:ubiquitin ligase complex"/>
    <property type="evidence" value="ECO:0007669"/>
    <property type="project" value="TreeGrafter"/>
</dbReference>
<dbReference type="InterPro" id="IPR001841">
    <property type="entry name" value="Znf_RING"/>
</dbReference>
<dbReference type="GO" id="GO:0005886">
    <property type="term" value="C:plasma membrane"/>
    <property type="evidence" value="ECO:0007669"/>
    <property type="project" value="TreeGrafter"/>
</dbReference>
<dbReference type="GO" id="GO:0016567">
    <property type="term" value="P:protein ubiquitination"/>
    <property type="evidence" value="ECO:0007669"/>
    <property type="project" value="TreeGrafter"/>
</dbReference>